<feature type="compositionally biased region" description="Low complexity" evidence="6">
    <location>
        <begin position="70"/>
        <end position="81"/>
    </location>
</feature>
<evidence type="ECO:0000256" key="2">
    <source>
        <dbReference type="ARBA" id="ARBA00022737"/>
    </source>
</evidence>
<dbReference type="Gene3D" id="3.30.70.330">
    <property type="match status" value="3"/>
</dbReference>
<evidence type="ECO:0000256" key="3">
    <source>
        <dbReference type="ARBA" id="ARBA00022884"/>
    </source>
</evidence>
<proteinExistence type="predicted"/>
<feature type="compositionally biased region" description="Basic and acidic residues" evidence="6">
    <location>
        <begin position="439"/>
        <end position="455"/>
    </location>
</feature>
<keyword evidence="4" id="KW-0539">Nucleus</keyword>
<evidence type="ECO:0000256" key="1">
    <source>
        <dbReference type="ARBA" id="ARBA00004123"/>
    </source>
</evidence>
<dbReference type="InterPro" id="IPR012677">
    <property type="entry name" value="Nucleotide-bd_a/b_plait_sf"/>
</dbReference>
<accession>A0A4T0X5S4</accession>
<dbReference type="InterPro" id="IPR051945">
    <property type="entry name" value="RRM_MRD1_RNA_proc_ribogen"/>
</dbReference>
<feature type="compositionally biased region" description="Acidic residues" evidence="6">
    <location>
        <begin position="350"/>
        <end position="379"/>
    </location>
</feature>
<dbReference type="EMBL" id="SELW01000121">
    <property type="protein sequence ID" value="TID30799.1"/>
    <property type="molecule type" value="Genomic_DNA"/>
</dbReference>
<sequence>MFNERRAANRNQNVPQPSPLSLPKGPSAASSYDGRQRDSKLNHNQPPRYPQAYAQSRPRSQGQGQGQGHGYIQQQQHNLQQYDRRPLPSQPRGYGNQNYHGQQGYQYQHQHHQGSYGQRRPHDNGSYGNDGPRAKRHHSDRGRQHNSHQQQQHQQSYQRRYDVKVQPLASFKPKDSKWDITHPRLVGFSAKFVKTNGVFPTPGSVLVDTLSDEVINELKEKQRKLEEQRINSMGSQKLPSPLASKVSRTVIFKGYDVEKHTLQVFHKYLENFLASTVIPNVSYEELEITSRTEADKVIVECVKSVVATTLMSFNMKRIDKFDCVVLVKRPFEYIQLVKNLADAKEGTEGNPDDVEDDEDDDEEEDGEDEDDGEEVGEDVSVDKGDGNESEEKVEATDVNTNVQNEADLKSNKDDRNDTGEVSTNDVANKEETDTNAGNEEPKPDDKEDETTKVVEDEVSQPEVDDTKSNAIADKTSESVETRSEKESNETETADSNVRILDEIVETASLVCVNNLDIELSNHEITEKLSKYGTVHSLAVLIDKITYDSNGIAFFQFTKLKDPLKKLKDVLAEISATEKWKCFLVCENPKNDYYQNIELTVNNVKDYVDTRSQDISRRCMSNTVQLLNLVSLTELTDATKLDMVETELKTELGKLNGFEKMCLVRPGTNFKGQIDEVDPEFGRVYAKFSSSKHARACLNKICGKYFRGRLVIGSYIDDSDFSSYFL</sequence>
<comment type="subcellular location">
    <subcellularLocation>
        <location evidence="1">Nucleus</location>
    </subcellularLocation>
</comment>
<evidence type="ECO:0000313" key="8">
    <source>
        <dbReference type="EMBL" id="TID30799.1"/>
    </source>
</evidence>
<feature type="compositionally biased region" description="Low complexity" evidence="6">
    <location>
        <begin position="93"/>
        <end position="118"/>
    </location>
</feature>
<dbReference type="AlphaFoldDB" id="A0A4T0X5S4"/>
<keyword evidence="9" id="KW-1185">Reference proteome</keyword>
<comment type="caution">
    <text evidence="8">The sequence shown here is derived from an EMBL/GenBank/DDBJ whole genome shotgun (WGS) entry which is preliminary data.</text>
</comment>
<evidence type="ECO:0000256" key="5">
    <source>
        <dbReference type="PROSITE-ProRule" id="PRU00176"/>
    </source>
</evidence>
<evidence type="ECO:0000313" key="9">
    <source>
        <dbReference type="Proteomes" id="UP000307173"/>
    </source>
</evidence>
<dbReference type="InterPro" id="IPR000504">
    <property type="entry name" value="RRM_dom"/>
</dbReference>
<reference evidence="8 9" key="1">
    <citation type="journal article" date="2019" name="Front. Genet.">
        <title>Whole-Genome Sequencing of the Opportunistic Yeast Pathogen Candida inconspicua Uncovers Its Hybrid Origin.</title>
        <authorList>
            <person name="Mixao V."/>
            <person name="Hansen A.P."/>
            <person name="Saus E."/>
            <person name="Boekhout T."/>
            <person name="Lass-Florl C."/>
            <person name="Gabaldon T."/>
        </authorList>
    </citation>
    <scope>NUCLEOTIDE SEQUENCE [LARGE SCALE GENOMIC DNA]</scope>
    <source>
        <strain evidence="8 9">CBS 180</strain>
    </source>
</reference>
<gene>
    <name evidence="8" type="ORF">CANINC_000715</name>
</gene>
<dbReference type="InterPro" id="IPR035979">
    <property type="entry name" value="RBD_domain_sf"/>
</dbReference>
<dbReference type="GO" id="GO:0003729">
    <property type="term" value="F:mRNA binding"/>
    <property type="evidence" value="ECO:0007669"/>
    <property type="project" value="TreeGrafter"/>
</dbReference>
<keyword evidence="2" id="KW-0677">Repeat</keyword>
<dbReference type="Proteomes" id="UP000307173">
    <property type="component" value="Unassembled WGS sequence"/>
</dbReference>
<dbReference type="PANTHER" id="PTHR48039">
    <property type="entry name" value="RNA-BINDING MOTIF PROTEIN 14B"/>
    <property type="match status" value="1"/>
</dbReference>
<feature type="compositionally biased region" description="Basic residues" evidence="6">
    <location>
        <begin position="134"/>
        <end position="146"/>
    </location>
</feature>
<keyword evidence="3 5" id="KW-0694">RNA-binding</keyword>
<feature type="compositionally biased region" description="Low complexity" evidence="6">
    <location>
        <begin position="147"/>
        <end position="158"/>
    </location>
</feature>
<name>A0A4T0X5S4_9ASCO</name>
<evidence type="ECO:0000256" key="4">
    <source>
        <dbReference type="ARBA" id="ARBA00023242"/>
    </source>
</evidence>
<dbReference type="PANTHER" id="PTHR48039:SF5">
    <property type="entry name" value="RNA-BINDING PROTEIN 28"/>
    <property type="match status" value="1"/>
</dbReference>
<feature type="domain" description="RRM" evidence="7">
    <location>
        <begin position="508"/>
        <end position="576"/>
    </location>
</feature>
<dbReference type="PROSITE" id="PS50102">
    <property type="entry name" value="RRM"/>
    <property type="match status" value="1"/>
</dbReference>
<evidence type="ECO:0000256" key="6">
    <source>
        <dbReference type="SAM" id="MobiDB-lite"/>
    </source>
</evidence>
<feature type="region of interest" description="Disordered" evidence="6">
    <location>
        <begin position="1"/>
        <end position="160"/>
    </location>
</feature>
<feature type="compositionally biased region" description="Basic and acidic residues" evidence="6">
    <location>
        <begin position="380"/>
        <end position="395"/>
    </location>
</feature>
<dbReference type="SUPFAM" id="SSF54928">
    <property type="entry name" value="RNA-binding domain, RBD"/>
    <property type="match status" value="1"/>
</dbReference>
<organism evidence="8 9">
    <name type="scientific">Pichia inconspicua</name>
    <dbReference type="NCBI Taxonomy" id="52247"/>
    <lineage>
        <taxon>Eukaryota</taxon>
        <taxon>Fungi</taxon>
        <taxon>Dikarya</taxon>
        <taxon>Ascomycota</taxon>
        <taxon>Saccharomycotina</taxon>
        <taxon>Pichiomycetes</taxon>
        <taxon>Pichiales</taxon>
        <taxon>Pichiaceae</taxon>
        <taxon>Pichia</taxon>
    </lineage>
</organism>
<feature type="compositionally biased region" description="Basic and acidic residues" evidence="6">
    <location>
        <begin position="406"/>
        <end position="418"/>
    </location>
</feature>
<protein>
    <recommendedName>
        <fullName evidence="7">RRM domain-containing protein</fullName>
    </recommendedName>
</protein>
<dbReference type="STRING" id="52247.A0A4T0X5S4"/>
<dbReference type="OrthoDB" id="10266058at2759"/>
<evidence type="ECO:0000259" key="7">
    <source>
        <dbReference type="PROSITE" id="PS50102"/>
    </source>
</evidence>
<feature type="compositionally biased region" description="Basic and acidic residues" evidence="6">
    <location>
        <begin position="474"/>
        <end position="488"/>
    </location>
</feature>
<dbReference type="GO" id="GO:0005730">
    <property type="term" value="C:nucleolus"/>
    <property type="evidence" value="ECO:0007669"/>
    <property type="project" value="TreeGrafter"/>
</dbReference>
<feature type="region of interest" description="Disordered" evidence="6">
    <location>
        <begin position="344"/>
        <end position="493"/>
    </location>
</feature>